<protein>
    <submittedName>
        <fullName evidence="2">Uncharacterized protein LOC105155617</fullName>
    </submittedName>
</protein>
<evidence type="ECO:0000313" key="1">
    <source>
        <dbReference type="Proteomes" id="UP000504604"/>
    </source>
</evidence>
<evidence type="ECO:0000313" key="2">
    <source>
        <dbReference type="RefSeq" id="XP_020553726.1"/>
    </source>
</evidence>
<proteinExistence type="predicted"/>
<dbReference type="GeneID" id="105155617"/>
<name>A0A8M8VC41_SESIN</name>
<dbReference type="Proteomes" id="UP000504604">
    <property type="component" value="Linkage group LG2"/>
</dbReference>
<sequence length="118" mass="12835">MGYSTHSTGTLNMGQQGTWDSNVSNYSTVNEVISSDNVHGSMVVASDQGLQTDDSFDFVSSTDGLFSTNFDLQQFDNGHVVSSQVKDPTTVVNTLTSDATNGEEEFWSSWIAEFARDC</sequence>
<dbReference type="KEGG" id="sind:105155617"/>
<dbReference type="RefSeq" id="XP_020553726.1">
    <property type="nucleotide sequence ID" value="XM_020698067.1"/>
</dbReference>
<keyword evidence="1" id="KW-1185">Reference proteome</keyword>
<organism evidence="1 2">
    <name type="scientific">Sesamum indicum</name>
    <name type="common">Oriental sesame</name>
    <name type="synonym">Sesamum orientale</name>
    <dbReference type="NCBI Taxonomy" id="4182"/>
    <lineage>
        <taxon>Eukaryota</taxon>
        <taxon>Viridiplantae</taxon>
        <taxon>Streptophyta</taxon>
        <taxon>Embryophyta</taxon>
        <taxon>Tracheophyta</taxon>
        <taxon>Spermatophyta</taxon>
        <taxon>Magnoliopsida</taxon>
        <taxon>eudicotyledons</taxon>
        <taxon>Gunneridae</taxon>
        <taxon>Pentapetalae</taxon>
        <taxon>asterids</taxon>
        <taxon>lamiids</taxon>
        <taxon>Lamiales</taxon>
        <taxon>Pedaliaceae</taxon>
        <taxon>Sesamum</taxon>
    </lineage>
</organism>
<reference evidence="2" key="1">
    <citation type="submission" date="2025-08" db="UniProtKB">
        <authorList>
            <consortium name="RefSeq"/>
        </authorList>
    </citation>
    <scope>IDENTIFICATION</scope>
</reference>
<dbReference type="AlphaFoldDB" id="A0A8M8VC41"/>
<accession>A0A8M8VC41</accession>
<gene>
    <name evidence="2" type="primary">LOC105155617</name>
</gene>